<dbReference type="PROSITE" id="PS00584">
    <property type="entry name" value="PFKB_KINASES_2"/>
    <property type="match status" value="1"/>
</dbReference>
<dbReference type="PROSITE" id="PS00583">
    <property type="entry name" value="PFKB_KINASES_1"/>
    <property type="match status" value="1"/>
</dbReference>
<dbReference type="Gene3D" id="3.40.1190.20">
    <property type="match status" value="1"/>
</dbReference>
<evidence type="ECO:0000256" key="8">
    <source>
        <dbReference type="ARBA" id="ARBA00023295"/>
    </source>
</evidence>
<protein>
    <submittedName>
        <fullName evidence="13">Carbohydrate kinase PfkB domain-containing protein</fullName>
    </submittedName>
</protein>
<dbReference type="InterPro" id="IPR002173">
    <property type="entry name" value="Carboh/pur_kinase_PfkB_CS"/>
</dbReference>
<evidence type="ECO:0000256" key="1">
    <source>
        <dbReference type="ARBA" id="ARBA00010688"/>
    </source>
</evidence>
<dbReference type="GO" id="GO:0005737">
    <property type="term" value="C:cytoplasm"/>
    <property type="evidence" value="ECO:0007669"/>
    <property type="project" value="TreeGrafter"/>
</dbReference>
<dbReference type="GO" id="GO:0016301">
    <property type="term" value="F:kinase activity"/>
    <property type="evidence" value="ECO:0007669"/>
    <property type="project" value="UniProtKB-KW"/>
</dbReference>
<dbReference type="InterPro" id="IPR011611">
    <property type="entry name" value="PfkB_dom"/>
</dbReference>
<name>A0A915C653_PARUN</name>
<evidence type="ECO:0000256" key="3">
    <source>
        <dbReference type="ARBA" id="ARBA00022723"/>
    </source>
</evidence>
<dbReference type="SUPFAM" id="SSF53613">
    <property type="entry name" value="Ribokinase-like"/>
    <property type="match status" value="1"/>
</dbReference>
<evidence type="ECO:0000256" key="4">
    <source>
        <dbReference type="ARBA" id="ARBA00022777"/>
    </source>
</evidence>
<proteinExistence type="inferred from homology"/>
<reference evidence="13" key="1">
    <citation type="submission" date="2022-11" db="UniProtKB">
        <authorList>
            <consortium name="WormBaseParasite"/>
        </authorList>
    </citation>
    <scope>IDENTIFICATION</scope>
</reference>
<dbReference type="AlphaFoldDB" id="A0A915C653"/>
<dbReference type="GO" id="GO:0046872">
    <property type="term" value="F:metal ion binding"/>
    <property type="evidence" value="ECO:0007669"/>
    <property type="project" value="UniProtKB-KW"/>
</dbReference>
<dbReference type="Pfam" id="PF00294">
    <property type="entry name" value="PfkB"/>
    <property type="match status" value="1"/>
</dbReference>
<dbReference type="PANTHER" id="PTHR42909">
    <property type="entry name" value="ZGC:136858"/>
    <property type="match status" value="1"/>
</dbReference>
<dbReference type="HAMAP" id="MF_01876">
    <property type="entry name" value="PsiMP_glycosidase"/>
    <property type="match status" value="1"/>
</dbReference>
<dbReference type="GO" id="GO:0004730">
    <property type="term" value="F:pseudouridylate synthase activity"/>
    <property type="evidence" value="ECO:0007669"/>
    <property type="project" value="InterPro"/>
</dbReference>
<evidence type="ECO:0000313" key="12">
    <source>
        <dbReference type="Proteomes" id="UP000887569"/>
    </source>
</evidence>
<dbReference type="InterPro" id="IPR029056">
    <property type="entry name" value="Ribokinase-like"/>
</dbReference>
<dbReference type="Pfam" id="PF04227">
    <property type="entry name" value="Indigoidine_A"/>
    <property type="match status" value="1"/>
</dbReference>
<keyword evidence="4 9" id="KW-0418">Kinase</keyword>
<dbReference type="GO" id="GO:0016798">
    <property type="term" value="F:hydrolase activity, acting on glycosyl bonds"/>
    <property type="evidence" value="ECO:0007669"/>
    <property type="project" value="UniProtKB-KW"/>
</dbReference>
<feature type="region of interest" description="Disordered" evidence="10">
    <location>
        <begin position="323"/>
        <end position="345"/>
    </location>
</feature>
<evidence type="ECO:0000256" key="7">
    <source>
        <dbReference type="ARBA" id="ARBA00023239"/>
    </source>
</evidence>
<feature type="domain" description="Carbohydrate kinase PfkB" evidence="11">
    <location>
        <begin position="351"/>
        <end position="658"/>
    </location>
</feature>
<evidence type="ECO:0000313" key="13">
    <source>
        <dbReference type="WBParaSite" id="PgR090_g005_t03"/>
    </source>
</evidence>
<dbReference type="PRINTS" id="PR00990">
    <property type="entry name" value="RIBOKINASE"/>
</dbReference>
<keyword evidence="7" id="KW-0456">Lyase</keyword>
<evidence type="ECO:0000256" key="5">
    <source>
        <dbReference type="ARBA" id="ARBA00022801"/>
    </source>
</evidence>
<dbReference type="WBParaSite" id="PgR090_g005_t03">
    <property type="protein sequence ID" value="PgR090_g005_t03"/>
    <property type="gene ID" value="PgR090_g005"/>
</dbReference>
<accession>A0A915C653</accession>
<dbReference type="InterPro" id="IPR007342">
    <property type="entry name" value="PsuG"/>
</dbReference>
<keyword evidence="5" id="KW-0378">Hydrolase</keyword>
<dbReference type="GO" id="GO:0006796">
    <property type="term" value="P:phosphate-containing compound metabolic process"/>
    <property type="evidence" value="ECO:0007669"/>
    <property type="project" value="UniProtKB-ARBA"/>
</dbReference>
<evidence type="ECO:0000256" key="2">
    <source>
        <dbReference type="ARBA" id="ARBA00022679"/>
    </source>
</evidence>
<evidence type="ECO:0000256" key="9">
    <source>
        <dbReference type="RuleBase" id="RU003704"/>
    </source>
</evidence>
<evidence type="ECO:0000259" key="11">
    <source>
        <dbReference type="Pfam" id="PF00294"/>
    </source>
</evidence>
<dbReference type="Gene3D" id="3.40.1790.10">
    <property type="entry name" value="Indigoidine synthase domain"/>
    <property type="match status" value="1"/>
</dbReference>
<keyword evidence="12" id="KW-1185">Reference proteome</keyword>
<keyword evidence="2 9" id="KW-0808">Transferase</keyword>
<evidence type="ECO:0000256" key="6">
    <source>
        <dbReference type="ARBA" id="ARBA00023211"/>
    </source>
</evidence>
<keyword evidence="3" id="KW-0479">Metal-binding</keyword>
<dbReference type="CDD" id="cd01941">
    <property type="entry name" value="YeiC_kinase_like"/>
    <property type="match status" value="1"/>
</dbReference>
<feature type="compositionally biased region" description="Polar residues" evidence="10">
    <location>
        <begin position="330"/>
        <end position="340"/>
    </location>
</feature>
<keyword evidence="6" id="KW-0464">Manganese</keyword>
<evidence type="ECO:0000256" key="10">
    <source>
        <dbReference type="SAM" id="MobiDB-lite"/>
    </source>
</evidence>
<dbReference type="InterPro" id="IPR022830">
    <property type="entry name" value="Indigdn_synthA-like"/>
</dbReference>
<sequence length="677" mass="73316">MLLSAVRYIARGACSLPPSRLLVSEEVREALSTGRGVVALESTVITHGLPRPQNIELAKNLQKIVRSHNAVPATIALLDGKVHVGLDEQQLHRIAVDVDSIKVSKRDIPYALVNKFVGGTTIAATMYLADAVGIRVFATGGLGGVHRGVNETFDISADLLELATTPVAVVCAGVKSILDIQKTLEYLETNSVSVIVYGNTINFPGFFTTETIWEAHTFTQSLNEIANMINCSRDMGLPTATIIACPIPKEHAAEGKMINEAIEAALMECKEVGVTSKNVTPFLLKRVNELTAGASVKTNIALLENNAHVAARLANVLAEEDRKLQRANEPKSTTISSAVNKSKESGKKSPSVVVIGASILDFEATTDRDVQNDGGTYPGTMIQRCGGVGRNHADALTRLGIDVHLISVLGDDSHAEFLRSRCKHMDLTNVLSIKELPTATYTAFAIKGNVQYGVSSIDRIIEKITPEAVKRREHLISDADYLLIDGNIPVRTINTAVSIADFYGTKVWYEPTAIAKMRKIFDAEVDDMVDIISPNMNEFAAYCCLIDEKLPDNFLTKMHANEIFEHLWSKANQYLRSLEALIVTIGPKGTILLKRDGTKVTWHQLPPPLSPEIVVSTSGAGDCFNSGLLAGILNGLSIDESLCLAQKCAASSLQSTEAVPETIADFRAELKKSHLSR</sequence>
<dbReference type="PANTHER" id="PTHR42909:SF1">
    <property type="entry name" value="CARBOHYDRATE KINASE PFKB DOMAIN-CONTAINING PROTEIN"/>
    <property type="match status" value="1"/>
</dbReference>
<dbReference type="SUPFAM" id="SSF110581">
    <property type="entry name" value="Indigoidine synthase A-like"/>
    <property type="match status" value="1"/>
</dbReference>
<keyword evidence="8" id="KW-0326">Glycosidase</keyword>
<organism evidence="12 13">
    <name type="scientific">Parascaris univalens</name>
    <name type="common">Nematode worm</name>
    <dbReference type="NCBI Taxonomy" id="6257"/>
    <lineage>
        <taxon>Eukaryota</taxon>
        <taxon>Metazoa</taxon>
        <taxon>Ecdysozoa</taxon>
        <taxon>Nematoda</taxon>
        <taxon>Chromadorea</taxon>
        <taxon>Rhabditida</taxon>
        <taxon>Spirurina</taxon>
        <taxon>Ascaridomorpha</taxon>
        <taxon>Ascaridoidea</taxon>
        <taxon>Ascarididae</taxon>
        <taxon>Parascaris</taxon>
    </lineage>
</organism>
<dbReference type="Proteomes" id="UP000887569">
    <property type="component" value="Unplaced"/>
</dbReference>
<dbReference type="InterPro" id="IPR002139">
    <property type="entry name" value="Ribo/fructo_kinase"/>
</dbReference>
<comment type="similarity">
    <text evidence="1 9">Belongs to the carbohydrate kinase PfkB family.</text>
</comment>